<name>A0ABT5YS28_9ACTN</name>
<protein>
    <submittedName>
        <fullName evidence="1">Histidine phosphatase family protein</fullName>
    </submittedName>
</protein>
<comment type="caution">
    <text evidence="1">The sequence shown here is derived from an EMBL/GenBank/DDBJ whole genome shotgun (WGS) entry which is preliminary data.</text>
</comment>
<dbReference type="InterPro" id="IPR050275">
    <property type="entry name" value="PGM_Phosphatase"/>
</dbReference>
<dbReference type="InterPro" id="IPR013078">
    <property type="entry name" value="His_Pase_superF_clade-1"/>
</dbReference>
<dbReference type="InterPro" id="IPR001345">
    <property type="entry name" value="PG/BPGM_mutase_AS"/>
</dbReference>
<keyword evidence="2" id="KW-1185">Reference proteome</keyword>
<dbReference type="PROSITE" id="PS00175">
    <property type="entry name" value="PG_MUTASE"/>
    <property type="match status" value="1"/>
</dbReference>
<reference evidence="1 2" key="1">
    <citation type="submission" date="2023-03" db="EMBL/GenBank/DDBJ databases">
        <title>Draft genome sequence of type strain Streptomyces ferralitis JCM 14344.</title>
        <authorList>
            <person name="Klaysubun C."/>
            <person name="Duangmal K."/>
        </authorList>
    </citation>
    <scope>NUCLEOTIDE SEQUENCE [LARGE SCALE GENOMIC DNA]</scope>
    <source>
        <strain evidence="1 2">JCM 14344</strain>
    </source>
</reference>
<accession>A0ABT5YS28</accession>
<sequence length="232" mass="25144">MRIVLLRHGETDRNTADRFQAQADIPLNDAGVRQAQQIARSLRPGGWAAVYSSPLARAAQTAAYCAGRLDIPHLRLDGLRERHLGALDGQDRADFARQHPRTMRRLLTDPDYGPPDGETGRIALSRFATAVRDIAEEADRYATGLPVLVVTHGGVLNLLTRALTTDVEAPDALVGTCAAVCLDVGRSPGDRRSAALLRWDVAPHECEDAPTPARPLPLVALDDLIAKEVTRT</sequence>
<dbReference type="SUPFAM" id="SSF53254">
    <property type="entry name" value="Phosphoglycerate mutase-like"/>
    <property type="match status" value="1"/>
</dbReference>
<dbReference type="Pfam" id="PF00300">
    <property type="entry name" value="His_Phos_1"/>
    <property type="match status" value="1"/>
</dbReference>
<dbReference type="EMBL" id="JARHTQ010000001">
    <property type="protein sequence ID" value="MDF2254300.1"/>
    <property type="molecule type" value="Genomic_DNA"/>
</dbReference>
<dbReference type="SMART" id="SM00855">
    <property type="entry name" value="PGAM"/>
    <property type="match status" value="1"/>
</dbReference>
<evidence type="ECO:0000313" key="1">
    <source>
        <dbReference type="EMBL" id="MDF2254300.1"/>
    </source>
</evidence>
<evidence type="ECO:0000313" key="2">
    <source>
        <dbReference type="Proteomes" id="UP001220022"/>
    </source>
</evidence>
<dbReference type="RefSeq" id="WP_275806479.1">
    <property type="nucleotide sequence ID" value="NZ_BAAANM010000005.1"/>
</dbReference>
<proteinExistence type="predicted"/>
<dbReference type="Proteomes" id="UP001220022">
    <property type="component" value="Unassembled WGS sequence"/>
</dbReference>
<dbReference type="InterPro" id="IPR029033">
    <property type="entry name" value="His_PPase_superfam"/>
</dbReference>
<dbReference type="PANTHER" id="PTHR48100">
    <property type="entry name" value="BROAD-SPECIFICITY PHOSPHATASE YOR283W-RELATED"/>
    <property type="match status" value="1"/>
</dbReference>
<dbReference type="CDD" id="cd07067">
    <property type="entry name" value="HP_PGM_like"/>
    <property type="match status" value="1"/>
</dbReference>
<dbReference type="Gene3D" id="3.40.50.1240">
    <property type="entry name" value="Phosphoglycerate mutase-like"/>
    <property type="match status" value="1"/>
</dbReference>
<gene>
    <name evidence="1" type="ORF">P2L57_00735</name>
</gene>
<dbReference type="PANTHER" id="PTHR48100:SF44">
    <property type="entry name" value="PHOSPHATASE C1620.13-RELATED"/>
    <property type="match status" value="1"/>
</dbReference>
<organism evidence="1 2">
    <name type="scientific">Streptantibioticus ferralitis</name>
    <dbReference type="NCBI Taxonomy" id="236510"/>
    <lineage>
        <taxon>Bacteria</taxon>
        <taxon>Bacillati</taxon>
        <taxon>Actinomycetota</taxon>
        <taxon>Actinomycetes</taxon>
        <taxon>Kitasatosporales</taxon>
        <taxon>Streptomycetaceae</taxon>
        <taxon>Streptantibioticus</taxon>
    </lineage>
</organism>